<name>A0A9P7RUD4_9AGAR</name>
<evidence type="ECO:0000256" key="2">
    <source>
        <dbReference type="RuleBase" id="RU003616"/>
    </source>
</evidence>
<feature type="region of interest" description="Disordered" evidence="3">
    <location>
        <begin position="34"/>
        <end position="60"/>
    </location>
</feature>
<feature type="compositionally biased region" description="Low complexity" evidence="3">
    <location>
        <begin position="174"/>
        <end position="194"/>
    </location>
</feature>
<dbReference type="Gene3D" id="2.60.40.790">
    <property type="match status" value="1"/>
</dbReference>
<evidence type="ECO:0000313" key="6">
    <source>
        <dbReference type="Proteomes" id="UP001049176"/>
    </source>
</evidence>
<dbReference type="OrthoDB" id="1431247at2759"/>
<feature type="domain" description="SHSP" evidence="4">
    <location>
        <begin position="254"/>
        <end position="408"/>
    </location>
</feature>
<dbReference type="EMBL" id="CM032187">
    <property type="protein sequence ID" value="KAG7089618.1"/>
    <property type="molecule type" value="Genomic_DNA"/>
</dbReference>
<comment type="similarity">
    <text evidence="1 2">Belongs to the small heat shock protein (HSP20) family.</text>
</comment>
<feature type="compositionally biased region" description="Polar residues" evidence="3">
    <location>
        <begin position="102"/>
        <end position="120"/>
    </location>
</feature>
<dbReference type="GeneID" id="66080359"/>
<evidence type="ECO:0000313" key="5">
    <source>
        <dbReference type="EMBL" id="KAG7089618.1"/>
    </source>
</evidence>
<feature type="compositionally biased region" description="Polar residues" evidence="3">
    <location>
        <begin position="51"/>
        <end position="60"/>
    </location>
</feature>
<feature type="compositionally biased region" description="Low complexity" evidence="3">
    <location>
        <begin position="322"/>
        <end position="340"/>
    </location>
</feature>
<dbReference type="AlphaFoldDB" id="A0A9P7RUD4"/>
<accession>A0A9P7RUD4</accession>
<keyword evidence="6" id="KW-1185">Reference proteome</keyword>
<dbReference type="InterPro" id="IPR002068">
    <property type="entry name" value="A-crystallin/Hsp20_dom"/>
</dbReference>
<dbReference type="Pfam" id="PF00011">
    <property type="entry name" value="HSP20"/>
    <property type="match status" value="1"/>
</dbReference>
<proteinExistence type="inferred from homology"/>
<organism evidence="5 6">
    <name type="scientific">Marasmius oreades</name>
    <name type="common">fairy-ring Marasmius</name>
    <dbReference type="NCBI Taxonomy" id="181124"/>
    <lineage>
        <taxon>Eukaryota</taxon>
        <taxon>Fungi</taxon>
        <taxon>Dikarya</taxon>
        <taxon>Basidiomycota</taxon>
        <taxon>Agaricomycotina</taxon>
        <taxon>Agaricomycetes</taxon>
        <taxon>Agaricomycetidae</taxon>
        <taxon>Agaricales</taxon>
        <taxon>Marasmiineae</taxon>
        <taxon>Marasmiaceae</taxon>
        <taxon>Marasmius</taxon>
    </lineage>
</organism>
<dbReference type="PROSITE" id="PS01031">
    <property type="entry name" value="SHSP"/>
    <property type="match status" value="1"/>
</dbReference>
<feature type="compositionally biased region" description="Polar residues" evidence="3">
    <location>
        <begin position="131"/>
        <end position="150"/>
    </location>
</feature>
<evidence type="ECO:0000259" key="4">
    <source>
        <dbReference type="PROSITE" id="PS01031"/>
    </source>
</evidence>
<feature type="region of interest" description="Disordered" evidence="3">
    <location>
        <begin position="94"/>
        <end position="200"/>
    </location>
</feature>
<protein>
    <recommendedName>
        <fullName evidence="4">SHSP domain-containing protein</fullName>
    </recommendedName>
</protein>
<dbReference type="CDD" id="cd06464">
    <property type="entry name" value="ACD_sHsps-like"/>
    <property type="match status" value="1"/>
</dbReference>
<evidence type="ECO:0000256" key="3">
    <source>
        <dbReference type="SAM" id="MobiDB-lite"/>
    </source>
</evidence>
<evidence type="ECO:0000256" key="1">
    <source>
        <dbReference type="PROSITE-ProRule" id="PRU00285"/>
    </source>
</evidence>
<dbReference type="Proteomes" id="UP001049176">
    <property type="component" value="Chromosome 7"/>
</dbReference>
<dbReference type="RefSeq" id="XP_043006088.1">
    <property type="nucleotide sequence ID" value="XM_043156303.1"/>
</dbReference>
<gene>
    <name evidence="5" type="ORF">E1B28_011284</name>
</gene>
<dbReference type="KEGG" id="more:E1B28_011284"/>
<reference evidence="5" key="1">
    <citation type="journal article" date="2021" name="Genome Biol. Evol.">
        <title>The assembled and annotated genome of the fairy-ring fungus Marasmius oreades.</title>
        <authorList>
            <person name="Hiltunen M."/>
            <person name="Ament-Velasquez S.L."/>
            <person name="Johannesson H."/>
        </authorList>
    </citation>
    <scope>NUCLEOTIDE SEQUENCE</scope>
    <source>
        <strain evidence="5">03SP1</strain>
    </source>
</reference>
<sequence>MKRILVMSYPYNHGQYQDDFSTPSTPQYPQWEVLEPQQHQDPQQLEADLLTPTSQHQANTPQQLYHTPAHLGASEHFTTAQPSPVEAPPALLHRHSHEAPEASTSTWQRTSAHPSSSQALSGHAPLRRSPTARSKNRTNPYPRPQSTGQISAGPALTRVHRVGERESSGVRFAAPPISTSVSSESSSTAPTNAPGPIVSFGSTASGMSPYTPTIMLPPNTPTFPTTNTSGVQPLQRQRLHDQVPARGQEALLRPRRYIIRSDIQYDPRTHVLTASMELPGVNKSQLTITLSTCLINRIKQVIVLAHASPVFPPSLAIGGAAAGSSSAGGAMDGSRATAGSGDAGGGNEGTSHYQVRERRYGEFSRTFVVPAETELEDIDAAMADGLLTLKIACGPPAESANVQVVPIR</sequence>
<dbReference type="SUPFAM" id="SSF49764">
    <property type="entry name" value="HSP20-like chaperones"/>
    <property type="match status" value="1"/>
</dbReference>
<dbReference type="InterPro" id="IPR008978">
    <property type="entry name" value="HSP20-like_chaperone"/>
</dbReference>
<comment type="caution">
    <text evidence="5">The sequence shown here is derived from an EMBL/GenBank/DDBJ whole genome shotgun (WGS) entry which is preliminary data.</text>
</comment>
<feature type="region of interest" description="Disordered" evidence="3">
    <location>
        <begin position="322"/>
        <end position="356"/>
    </location>
</feature>